<evidence type="ECO:0000313" key="9">
    <source>
        <dbReference type="Proteomes" id="UP000887574"/>
    </source>
</evidence>
<evidence type="ECO:0000256" key="7">
    <source>
        <dbReference type="RuleBase" id="RU003832"/>
    </source>
</evidence>
<evidence type="ECO:0000259" key="8">
    <source>
        <dbReference type="Pfam" id="PF00852"/>
    </source>
</evidence>
<dbReference type="GO" id="GO:0000139">
    <property type="term" value="C:Golgi membrane"/>
    <property type="evidence" value="ECO:0007669"/>
    <property type="project" value="UniProtKB-SubCell"/>
</dbReference>
<keyword evidence="6 7" id="KW-0333">Golgi apparatus</keyword>
<organism evidence="9 10">
    <name type="scientific">Ditylenchus dipsaci</name>
    <dbReference type="NCBI Taxonomy" id="166011"/>
    <lineage>
        <taxon>Eukaryota</taxon>
        <taxon>Metazoa</taxon>
        <taxon>Ecdysozoa</taxon>
        <taxon>Nematoda</taxon>
        <taxon>Chromadorea</taxon>
        <taxon>Rhabditida</taxon>
        <taxon>Tylenchina</taxon>
        <taxon>Tylenchomorpha</taxon>
        <taxon>Sphaerularioidea</taxon>
        <taxon>Anguinidae</taxon>
        <taxon>Anguininae</taxon>
        <taxon>Ditylenchus</taxon>
    </lineage>
</organism>
<dbReference type="InterPro" id="IPR001503">
    <property type="entry name" value="Glyco_trans_10"/>
</dbReference>
<evidence type="ECO:0000256" key="5">
    <source>
        <dbReference type="ARBA" id="ARBA00022679"/>
    </source>
</evidence>
<evidence type="ECO:0000256" key="2">
    <source>
        <dbReference type="ARBA" id="ARBA00004922"/>
    </source>
</evidence>
<keyword evidence="7" id="KW-0472">Membrane</keyword>
<dbReference type="InterPro" id="IPR038577">
    <property type="entry name" value="GT10-like_C_sf"/>
</dbReference>
<dbReference type="EC" id="2.4.1.-" evidence="7"/>
<keyword evidence="7" id="KW-0812">Transmembrane</keyword>
<sequence>MAGLKRFIEVDVYGGCGDLKCAKQDNCQNKINSDYHFYYAAENSICTDYITEKLWNQGYGFLVVPIVLRRKIVEKYVPPHSFIAVDDYPTIQELAIHLKRLISNREEYMKYFEWRRDYQTIILDQRQHASAERLWGFCQVCRLTQLKPRPTLIIQNMEEFWDKSCEKAGEFVDEFLRRSVIAGLPSFNSSAAKKSSNVTPLSTAQNVHSVNKSNSVKSLWKTITY</sequence>
<dbReference type="AlphaFoldDB" id="A0A915EI56"/>
<dbReference type="PANTHER" id="PTHR48438">
    <property type="entry name" value="ALPHA-(1,3)-FUCOSYLTRANSFERASE C-RELATED"/>
    <property type="match status" value="1"/>
</dbReference>
<dbReference type="GO" id="GO:0008417">
    <property type="term" value="F:fucosyltransferase activity"/>
    <property type="evidence" value="ECO:0007669"/>
    <property type="project" value="InterPro"/>
</dbReference>
<dbReference type="Gene3D" id="3.40.50.11660">
    <property type="entry name" value="Glycosyl transferase family 10, C-terminal domain"/>
    <property type="match status" value="1"/>
</dbReference>
<feature type="domain" description="Fucosyltransferase C-terminal" evidence="8">
    <location>
        <begin position="4"/>
        <end position="158"/>
    </location>
</feature>
<comment type="pathway">
    <text evidence="2">Protein modification; protein glycosylation.</text>
</comment>
<comment type="subcellular location">
    <subcellularLocation>
        <location evidence="1">Golgi apparatus membrane</location>
        <topology evidence="1">Single-pass type II membrane protein</topology>
    </subcellularLocation>
    <subcellularLocation>
        <location evidence="7">Golgi apparatus</location>
        <location evidence="7">Golgi stack membrane</location>
        <topology evidence="7">Single-pass type II membrane protein</topology>
    </subcellularLocation>
</comment>
<evidence type="ECO:0000256" key="6">
    <source>
        <dbReference type="ARBA" id="ARBA00023034"/>
    </source>
</evidence>
<evidence type="ECO:0000256" key="4">
    <source>
        <dbReference type="ARBA" id="ARBA00022676"/>
    </source>
</evidence>
<keyword evidence="4 7" id="KW-0328">Glycosyltransferase</keyword>
<protein>
    <recommendedName>
        <fullName evidence="7">Fucosyltransferase</fullName>
        <ecNumber evidence="7">2.4.1.-</ecNumber>
    </recommendedName>
</protein>
<evidence type="ECO:0000313" key="10">
    <source>
        <dbReference type="WBParaSite" id="jg6149"/>
    </source>
</evidence>
<accession>A0A915EI56</accession>
<keyword evidence="9" id="KW-1185">Reference proteome</keyword>
<name>A0A915EI56_9BILA</name>
<reference evidence="10" key="1">
    <citation type="submission" date="2022-11" db="UniProtKB">
        <authorList>
            <consortium name="WormBaseParasite"/>
        </authorList>
    </citation>
    <scope>IDENTIFICATION</scope>
</reference>
<dbReference type="Proteomes" id="UP000887574">
    <property type="component" value="Unplaced"/>
</dbReference>
<dbReference type="InterPro" id="IPR055270">
    <property type="entry name" value="Glyco_tran_10_C"/>
</dbReference>
<dbReference type="Pfam" id="PF00852">
    <property type="entry name" value="Glyco_transf_10"/>
    <property type="match status" value="1"/>
</dbReference>
<evidence type="ECO:0000256" key="1">
    <source>
        <dbReference type="ARBA" id="ARBA00004323"/>
    </source>
</evidence>
<evidence type="ECO:0000256" key="3">
    <source>
        <dbReference type="ARBA" id="ARBA00008919"/>
    </source>
</evidence>
<proteinExistence type="inferred from homology"/>
<comment type="similarity">
    <text evidence="3 7">Belongs to the glycosyltransferase 10 family.</text>
</comment>
<dbReference type="SUPFAM" id="SSF53756">
    <property type="entry name" value="UDP-Glycosyltransferase/glycogen phosphorylase"/>
    <property type="match status" value="1"/>
</dbReference>
<dbReference type="PANTHER" id="PTHR48438:SF1">
    <property type="entry name" value="ALPHA-(1,3)-FUCOSYLTRANSFERASE C-RELATED"/>
    <property type="match status" value="1"/>
</dbReference>
<dbReference type="GO" id="GO:0032580">
    <property type="term" value="C:Golgi cisterna membrane"/>
    <property type="evidence" value="ECO:0007669"/>
    <property type="project" value="UniProtKB-SubCell"/>
</dbReference>
<keyword evidence="5 7" id="KW-0808">Transferase</keyword>
<dbReference type="WBParaSite" id="jg6149">
    <property type="protein sequence ID" value="jg6149"/>
    <property type="gene ID" value="jg6149"/>
</dbReference>